<gene>
    <name evidence="2" type="ORF">DC363_00575</name>
</gene>
<accession>A0A2T7G0T9</accession>
<evidence type="ECO:0000313" key="3">
    <source>
        <dbReference type="Proteomes" id="UP000244817"/>
    </source>
</evidence>
<evidence type="ECO:0000259" key="1">
    <source>
        <dbReference type="Pfam" id="PF19834"/>
    </source>
</evidence>
<proteinExistence type="predicted"/>
<keyword evidence="3" id="KW-1185">Reference proteome</keyword>
<comment type="caution">
    <text evidence="2">The sequence shown here is derived from an EMBL/GenBank/DDBJ whole genome shotgun (WGS) entry which is preliminary data.</text>
</comment>
<evidence type="ECO:0000313" key="2">
    <source>
        <dbReference type="EMBL" id="PVA08029.1"/>
    </source>
</evidence>
<dbReference type="EMBL" id="QCYG01000001">
    <property type="protein sequence ID" value="PVA08029.1"/>
    <property type="molecule type" value="Genomic_DNA"/>
</dbReference>
<dbReference type="InterPro" id="IPR045632">
    <property type="entry name" value="DUF6314"/>
</dbReference>
<organism evidence="2 3">
    <name type="scientific">Thalassorhabdomicrobium marinisediminis</name>
    <dbReference type="NCBI Taxonomy" id="2170577"/>
    <lineage>
        <taxon>Bacteria</taxon>
        <taxon>Pseudomonadati</taxon>
        <taxon>Pseudomonadota</taxon>
        <taxon>Alphaproteobacteria</taxon>
        <taxon>Rhodobacterales</taxon>
        <taxon>Paracoccaceae</taxon>
        <taxon>Thalassorhabdomicrobium</taxon>
    </lineage>
</organism>
<name>A0A2T7G0T9_9RHOB</name>
<dbReference type="AlphaFoldDB" id="A0A2T7G0T9"/>
<sequence length="139" mass="15647">MTRTLADFIGRYAVAREIEDHLTGGRTRFTGVAEIVAQNAGAHYRERGRLTLPTGQEVMAERRYLWRPEEEAIAVDFADGAPFHRFDPSLGGAASAHLCGADVYRGGYDFTGWPEWSLLWEVSGPRKSYRSRTVFRPDP</sequence>
<reference evidence="2 3" key="1">
    <citation type="submission" date="2018-04" db="EMBL/GenBank/DDBJ databases">
        <title>Pelagivirga bohaiensis gen. nov., sp. nov., a bacterium isolated from the Bohai Sea.</title>
        <authorList>
            <person name="Ji X."/>
        </authorList>
    </citation>
    <scope>NUCLEOTIDE SEQUENCE [LARGE SCALE GENOMIC DNA]</scope>
    <source>
        <strain evidence="2 3">BH-SD16</strain>
    </source>
</reference>
<dbReference type="RefSeq" id="WP_108639520.1">
    <property type="nucleotide sequence ID" value="NZ_QCYG01000001.1"/>
</dbReference>
<protein>
    <recommendedName>
        <fullName evidence="1">DUF6314 domain-containing protein</fullName>
    </recommendedName>
</protein>
<dbReference type="Proteomes" id="UP000244817">
    <property type="component" value="Unassembled WGS sequence"/>
</dbReference>
<dbReference type="OrthoDB" id="7351979at2"/>
<dbReference type="Pfam" id="PF19834">
    <property type="entry name" value="DUF6314"/>
    <property type="match status" value="1"/>
</dbReference>
<feature type="domain" description="DUF6314" evidence="1">
    <location>
        <begin position="8"/>
        <end position="136"/>
    </location>
</feature>